<proteinExistence type="predicted"/>
<protein>
    <submittedName>
        <fullName evidence="1">Uncharacterized protein</fullName>
    </submittedName>
</protein>
<gene>
    <name evidence="1" type="ORF">QQ44_25020</name>
</gene>
<name>A0ABR4YME1_9MYCO</name>
<keyword evidence="2" id="KW-1185">Reference proteome</keyword>
<organism evidence="1 2">
    <name type="scientific">Mycolicibacterium setense</name>
    <dbReference type="NCBI Taxonomy" id="431269"/>
    <lineage>
        <taxon>Bacteria</taxon>
        <taxon>Bacillati</taxon>
        <taxon>Actinomycetota</taxon>
        <taxon>Actinomycetes</taxon>
        <taxon>Mycobacteriales</taxon>
        <taxon>Mycobacteriaceae</taxon>
        <taxon>Mycolicibacterium</taxon>
    </lineage>
</organism>
<dbReference type="EMBL" id="JTLZ01000012">
    <property type="protein sequence ID" value="KHO19904.1"/>
    <property type="molecule type" value="Genomic_DNA"/>
</dbReference>
<accession>A0ABR4YME1</accession>
<evidence type="ECO:0000313" key="2">
    <source>
        <dbReference type="Proteomes" id="UP000031004"/>
    </source>
</evidence>
<sequence>MKRDVENAFTPYNQTLQNLIDDALDDTNGYFGTDGNPLASILETAFNGRGKVLSDYLREQQSQAGLFVKTAQDAAAAQEAAEHD</sequence>
<reference evidence="1 2" key="1">
    <citation type="submission" date="2014-11" db="EMBL/GenBank/DDBJ databases">
        <title>Mycobacterium setense Manresensis Genome.</title>
        <authorList>
            <person name="Rech G."/>
            <person name="Sumoy L."/>
        </authorList>
    </citation>
    <scope>NUCLEOTIDE SEQUENCE [LARGE SCALE GENOMIC DNA]</scope>
    <source>
        <strain evidence="1 2">Manresensis</strain>
    </source>
</reference>
<comment type="caution">
    <text evidence="1">The sequence shown here is derived from an EMBL/GenBank/DDBJ whole genome shotgun (WGS) entry which is preliminary data.</text>
</comment>
<evidence type="ECO:0000313" key="1">
    <source>
        <dbReference type="EMBL" id="KHO19904.1"/>
    </source>
</evidence>
<dbReference type="Proteomes" id="UP000031004">
    <property type="component" value="Unassembled WGS sequence"/>
</dbReference>